<reference evidence="1" key="1">
    <citation type="submission" date="2021-11" db="EMBL/GenBank/DDBJ databases">
        <authorList>
            <person name="Islam A."/>
            <person name="Islam S."/>
            <person name="Flora M.S."/>
            <person name="Rahman M."/>
            <person name="Ziaur R.M."/>
            <person name="Epstein J.H."/>
            <person name="Hassan M."/>
            <person name="Klassen M."/>
            <person name="Woodard K."/>
            <person name="Webb A."/>
            <person name="Webby R.J."/>
            <person name="El Zowalaty M.E."/>
        </authorList>
    </citation>
    <scope>NUCLEOTIDE SEQUENCE</scope>
    <source>
        <strain evidence="1">Pbs3</strain>
    </source>
</reference>
<comment type="caution">
    <text evidence="1">The sequence shown here is derived from an EMBL/GenBank/DDBJ whole genome shotgun (WGS) entry which is preliminary data.</text>
</comment>
<evidence type="ECO:0000313" key="2">
    <source>
        <dbReference type="Proteomes" id="UP001160483"/>
    </source>
</evidence>
<dbReference type="Proteomes" id="UP001160483">
    <property type="component" value="Unassembled WGS sequence"/>
</dbReference>
<name>A0AAU9KRW0_9STRA</name>
<accession>A0AAU9KRW0</accession>
<gene>
    <name evidence="1" type="ORF">PBS003_LOCUS2839</name>
</gene>
<sequence length="141" mass="16267">MFWTRPWAFLARLKTQGCHYWLDMFKALGLDKLLSLPFRDNPLNSTGYILASIYKQKWIDYFMKKRKLSGEAAHRLGALCTSSNCGLQEGAMELTIPNPLCRTSLTLYVSWCYDPELCLQMTNGVLTNTDKFAKRMQQLNV</sequence>
<dbReference type="AlphaFoldDB" id="A0AAU9KRW0"/>
<organism evidence="1 2">
    <name type="scientific">Peronospora belbahrii</name>
    <dbReference type="NCBI Taxonomy" id="622444"/>
    <lineage>
        <taxon>Eukaryota</taxon>
        <taxon>Sar</taxon>
        <taxon>Stramenopiles</taxon>
        <taxon>Oomycota</taxon>
        <taxon>Peronosporomycetes</taxon>
        <taxon>Peronosporales</taxon>
        <taxon>Peronosporaceae</taxon>
        <taxon>Peronospora</taxon>
    </lineage>
</organism>
<proteinExistence type="predicted"/>
<dbReference type="EMBL" id="CAKKTJ010000133">
    <property type="protein sequence ID" value="CAH0476033.1"/>
    <property type="molecule type" value="Genomic_DNA"/>
</dbReference>
<protein>
    <submittedName>
        <fullName evidence="1">Uncharacterized protein</fullName>
    </submittedName>
</protein>
<evidence type="ECO:0000313" key="1">
    <source>
        <dbReference type="EMBL" id="CAH0476033.1"/>
    </source>
</evidence>